<accession>A0ABT5VBD8</accession>
<dbReference type="RefSeq" id="WP_275117429.1">
    <property type="nucleotide sequence ID" value="NZ_JAOTPO010000003.1"/>
</dbReference>
<dbReference type="Pfam" id="PF04308">
    <property type="entry name" value="RNaseH_like"/>
    <property type="match status" value="1"/>
</dbReference>
<dbReference type="InterPro" id="IPR007405">
    <property type="entry name" value="Phage_KVP40_Orf299"/>
</dbReference>
<reference evidence="1" key="1">
    <citation type="submission" date="2024-05" db="EMBL/GenBank/DDBJ databases">
        <title>Alkalihalobacillus sp. strain MEB203 novel alkaliphilic bacterium from Lonar Lake, India.</title>
        <authorList>
            <person name="Joshi A."/>
            <person name="Thite S."/>
            <person name="Mengade P."/>
        </authorList>
    </citation>
    <scope>NUCLEOTIDE SEQUENCE</scope>
    <source>
        <strain evidence="1">MEB 203</strain>
    </source>
</reference>
<name>A0ABT5VBD8_9BACI</name>
<dbReference type="PANTHER" id="PTHR39961">
    <property type="entry name" value="HYPOTHETICAL CYTOSOLIC PROTEIN"/>
    <property type="match status" value="1"/>
</dbReference>
<gene>
    <name evidence="1" type="ORF">N7Z68_05300</name>
</gene>
<evidence type="ECO:0000313" key="1">
    <source>
        <dbReference type="EMBL" id="MDE5412792.1"/>
    </source>
</evidence>
<keyword evidence="2" id="KW-1185">Reference proteome</keyword>
<protein>
    <submittedName>
        <fullName evidence="1">Ribonuclease H-like YkuK family protein</fullName>
    </submittedName>
</protein>
<dbReference type="EMBL" id="JAOTPO010000003">
    <property type="protein sequence ID" value="MDE5412792.1"/>
    <property type="molecule type" value="Genomic_DNA"/>
</dbReference>
<comment type="caution">
    <text evidence="1">The sequence shown here is derived from an EMBL/GenBank/DDBJ whole genome shotgun (WGS) entry which is preliminary data.</text>
</comment>
<dbReference type="Proteomes" id="UP001148125">
    <property type="component" value="Unassembled WGS sequence"/>
</dbReference>
<sequence>MGISFQNLSRKHMTFQEVFQYICSFMEKEPASTYRLIIGTDSQVHGKYTRFVTGIVIRREGKGAWGCIRKFDIPTRIECLHSKISIETTLTEQIAQLFTIQRKKQMINIILPHIKEGSSLTIEGHIDVGQGARNKTKVYVEEMVKRIEEHGMKPFIKPQSFVASSYANRYTK</sequence>
<proteinExistence type="predicted"/>
<dbReference type="PANTHER" id="PTHR39961:SF1">
    <property type="entry name" value="DUF458 DOMAIN-CONTAINING PROTEIN"/>
    <property type="match status" value="1"/>
</dbReference>
<organism evidence="1 2">
    <name type="scientific">Alkalihalobacterium chitinilyticum</name>
    <dbReference type="NCBI Taxonomy" id="2980103"/>
    <lineage>
        <taxon>Bacteria</taxon>
        <taxon>Bacillati</taxon>
        <taxon>Bacillota</taxon>
        <taxon>Bacilli</taxon>
        <taxon>Bacillales</taxon>
        <taxon>Bacillaceae</taxon>
        <taxon>Alkalihalobacterium</taxon>
    </lineage>
</organism>
<evidence type="ECO:0000313" key="2">
    <source>
        <dbReference type="Proteomes" id="UP001148125"/>
    </source>
</evidence>